<feature type="transmembrane region" description="Helical" evidence="1">
    <location>
        <begin position="198"/>
        <end position="220"/>
    </location>
</feature>
<protein>
    <submittedName>
        <fullName evidence="2">Uncharacterized protein</fullName>
    </submittedName>
</protein>
<sequence>MGVFAKKSKTLVNHQRFERSCILLNIIGLIKNKDGALKDDTLQIHKEEETVPAAKDVTSPVSPLSPSSIYTFGGSEAHRHLELKARGVSTRQCKFEIGEEWEQFQTIQTTKSVSCPPTPLMGAKKHKDLLDEETGRTNPGYAASEPGAEIEADLTDSADKLKEPFPFHFMFASTSGTPPKHYTVVPNPHNSVNQRFHSTLQCPCFLFFFFLCCLPGVHFMQQSDLQFKKGNDERARNYGKLATAFYIVGAIIGVAFLAIAIYFATDYVRQYV</sequence>
<proteinExistence type="predicted"/>
<reference evidence="2" key="1">
    <citation type="submission" date="2022-11" db="EMBL/GenBank/DDBJ databases">
        <title>Centuries of genome instability and evolution in soft-shell clam transmissible cancer (bioRxiv).</title>
        <authorList>
            <person name="Hart S.F.M."/>
            <person name="Yonemitsu M.A."/>
            <person name="Giersch R.M."/>
            <person name="Beal B.F."/>
            <person name="Arriagada G."/>
            <person name="Davis B.W."/>
            <person name="Ostrander E.A."/>
            <person name="Goff S.P."/>
            <person name="Metzger M.J."/>
        </authorList>
    </citation>
    <scope>NUCLEOTIDE SEQUENCE</scope>
    <source>
        <strain evidence="2">MELC-2E11</strain>
        <tissue evidence="2">Siphon/mantle</tissue>
    </source>
</reference>
<keyword evidence="1" id="KW-0472">Membrane</keyword>
<keyword evidence="3" id="KW-1185">Reference proteome</keyword>
<feature type="transmembrane region" description="Helical" evidence="1">
    <location>
        <begin position="241"/>
        <end position="264"/>
    </location>
</feature>
<evidence type="ECO:0000313" key="2">
    <source>
        <dbReference type="EMBL" id="WAR21290.1"/>
    </source>
</evidence>
<name>A0ABY7FGI5_MYAAR</name>
<dbReference type="Proteomes" id="UP001164746">
    <property type="component" value="Chromosome 12"/>
</dbReference>
<keyword evidence="1" id="KW-1133">Transmembrane helix</keyword>
<accession>A0ABY7FGI5</accession>
<organism evidence="2 3">
    <name type="scientific">Mya arenaria</name>
    <name type="common">Soft-shell clam</name>
    <dbReference type="NCBI Taxonomy" id="6604"/>
    <lineage>
        <taxon>Eukaryota</taxon>
        <taxon>Metazoa</taxon>
        <taxon>Spiralia</taxon>
        <taxon>Lophotrochozoa</taxon>
        <taxon>Mollusca</taxon>
        <taxon>Bivalvia</taxon>
        <taxon>Autobranchia</taxon>
        <taxon>Heteroconchia</taxon>
        <taxon>Euheterodonta</taxon>
        <taxon>Imparidentia</taxon>
        <taxon>Neoheterodontei</taxon>
        <taxon>Myida</taxon>
        <taxon>Myoidea</taxon>
        <taxon>Myidae</taxon>
        <taxon>Mya</taxon>
    </lineage>
</organism>
<evidence type="ECO:0000313" key="3">
    <source>
        <dbReference type="Proteomes" id="UP001164746"/>
    </source>
</evidence>
<dbReference type="EMBL" id="CP111023">
    <property type="protein sequence ID" value="WAR21290.1"/>
    <property type="molecule type" value="Genomic_DNA"/>
</dbReference>
<evidence type="ECO:0000256" key="1">
    <source>
        <dbReference type="SAM" id="Phobius"/>
    </source>
</evidence>
<gene>
    <name evidence="2" type="ORF">MAR_015264</name>
</gene>
<keyword evidence="1" id="KW-0812">Transmembrane</keyword>